<dbReference type="EMBL" id="AFWV01000005">
    <property type="protein sequence ID" value="EGV19082.1"/>
    <property type="molecule type" value="Genomic_DNA"/>
</dbReference>
<dbReference type="Proteomes" id="UP000005459">
    <property type="component" value="Unassembled WGS sequence"/>
</dbReference>
<keyword evidence="2" id="KW-1185">Reference proteome</keyword>
<evidence type="ECO:0000313" key="1">
    <source>
        <dbReference type="EMBL" id="EGV19082.1"/>
    </source>
</evidence>
<reference evidence="1 2" key="1">
    <citation type="submission" date="2011-06" db="EMBL/GenBank/DDBJ databases">
        <title>The draft genome of Thiocapsa marina 5811.</title>
        <authorList>
            <consortium name="US DOE Joint Genome Institute (JGI-PGF)"/>
            <person name="Lucas S."/>
            <person name="Han J."/>
            <person name="Cheng J.-F."/>
            <person name="Goodwin L."/>
            <person name="Pitluck S."/>
            <person name="Peters L."/>
            <person name="Land M.L."/>
            <person name="Hauser L."/>
            <person name="Vogl K."/>
            <person name="Liu Z."/>
            <person name="Imhoff J."/>
            <person name="Thiel V."/>
            <person name="Frigaard N.-U."/>
            <person name="Bryant D."/>
            <person name="Woyke T.J."/>
        </authorList>
    </citation>
    <scope>NUCLEOTIDE SEQUENCE [LARGE SCALE GENOMIC DNA]</scope>
    <source>
        <strain evidence="1 2">5811</strain>
    </source>
</reference>
<name>F9UAD4_9GAMM</name>
<organism evidence="1 2">
    <name type="scientific">Thiocapsa marina 5811</name>
    <dbReference type="NCBI Taxonomy" id="768671"/>
    <lineage>
        <taxon>Bacteria</taxon>
        <taxon>Pseudomonadati</taxon>
        <taxon>Pseudomonadota</taxon>
        <taxon>Gammaproteobacteria</taxon>
        <taxon>Chromatiales</taxon>
        <taxon>Chromatiaceae</taxon>
        <taxon>Thiocapsa</taxon>
    </lineage>
</organism>
<dbReference type="RefSeq" id="WP_007192762.1">
    <property type="nucleotide sequence ID" value="NZ_AFWV01000005.1"/>
</dbReference>
<dbReference type="AlphaFoldDB" id="F9UAD4"/>
<evidence type="ECO:0000313" key="2">
    <source>
        <dbReference type="Proteomes" id="UP000005459"/>
    </source>
</evidence>
<gene>
    <name evidence="1" type="ORF">ThimaDRAFT_1886</name>
</gene>
<sequence length="56" mass="6055">MDCILVLTGERPAEASGNLLLDHLLGARIVTTSDRRDRDRLLEETVESAAAQGHAP</sequence>
<accession>F9UAD4</accession>
<protein>
    <submittedName>
        <fullName evidence="1">Uncharacterized protein</fullName>
    </submittedName>
</protein>
<dbReference type="InterPro" id="IPR036052">
    <property type="entry name" value="TrpB-like_PALP_sf"/>
</dbReference>
<dbReference type="Gene3D" id="3.40.50.1100">
    <property type="match status" value="1"/>
</dbReference>
<proteinExistence type="predicted"/>